<dbReference type="PROSITE" id="PS00070">
    <property type="entry name" value="ALDEHYDE_DEHYDR_CYS"/>
    <property type="match status" value="1"/>
</dbReference>
<dbReference type="EMBL" id="JAEPRE010000153">
    <property type="protein sequence ID" value="KAG2231397.1"/>
    <property type="molecule type" value="Genomic_DNA"/>
</dbReference>
<keyword evidence="9" id="KW-1185">Reference proteome</keyword>
<dbReference type="FunFam" id="3.40.605.10:FF:000007">
    <property type="entry name" value="NAD/NADP-dependent betaine aldehyde dehydrogenase"/>
    <property type="match status" value="1"/>
</dbReference>
<comment type="similarity">
    <text evidence="1 3 6">Belongs to the aldehyde dehydrogenase family.</text>
</comment>
<accession>A0A8H7VU14</accession>
<reference evidence="8" key="1">
    <citation type="submission" date="2021-01" db="EMBL/GenBank/DDBJ databases">
        <title>Metabolic potential, ecology and presence of endohyphal bacteria is reflected in genomic diversity of Mucoromycotina.</title>
        <authorList>
            <person name="Muszewska A."/>
            <person name="Okrasinska A."/>
            <person name="Steczkiewicz K."/>
            <person name="Drgas O."/>
            <person name="Orlowska M."/>
            <person name="Perlinska-Lenart U."/>
            <person name="Aleksandrzak-Piekarczyk T."/>
            <person name="Szatraj K."/>
            <person name="Zielenkiewicz U."/>
            <person name="Pilsyk S."/>
            <person name="Malc E."/>
            <person name="Mieczkowski P."/>
            <person name="Kruszewska J.S."/>
            <person name="Biernat P."/>
            <person name="Pawlowska J."/>
        </authorList>
    </citation>
    <scope>NUCLEOTIDE SEQUENCE</scope>
    <source>
        <strain evidence="8">WA0000018081</strain>
    </source>
</reference>
<comment type="caution">
    <text evidence="8">The sequence shown here is derived from an EMBL/GenBank/DDBJ whole genome shotgun (WGS) entry which is preliminary data.</text>
</comment>
<dbReference type="PROSITE" id="PS00687">
    <property type="entry name" value="ALDEHYDE_DEHYDR_GLU"/>
    <property type="match status" value="1"/>
</dbReference>
<dbReference type="CDD" id="cd07078">
    <property type="entry name" value="ALDH"/>
    <property type="match status" value="1"/>
</dbReference>
<feature type="domain" description="Aldehyde dehydrogenase" evidence="7">
    <location>
        <begin position="22"/>
        <end position="475"/>
    </location>
</feature>
<proteinExistence type="inferred from homology"/>
<dbReference type="PIRSF" id="PIRSF036492">
    <property type="entry name" value="ALDH"/>
    <property type="match status" value="1"/>
</dbReference>
<dbReference type="GO" id="GO:0016620">
    <property type="term" value="F:oxidoreductase activity, acting on the aldehyde or oxo group of donors, NAD or NADP as acceptor"/>
    <property type="evidence" value="ECO:0007669"/>
    <property type="project" value="InterPro"/>
</dbReference>
<protein>
    <recommendedName>
        <fullName evidence="3">Aldehyde dehydrogenase</fullName>
    </recommendedName>
</protein>
<sequence length="480" mass="52952">MSKIWPIAGKRFLSPYIHGQFTKPNSDHFRNLINPVNKAHSVTVYETSPSQVEEALASAKESSLEWQASPKYRRDRLLALAHRLEQHEYDMAQIESLQTGKPLSDALYEMNDVVDCLRHFAGYCDKLFGSSQQFSNMHTYTTREALGTVALITSFNYPLLLTGWKLAPALAAGNCAIVKPAPQTPLSSLALAELASDILPAGVLNVLPGGVQVSQALIDRTDKTSFTGSTLVGQDIMRRASDRLTPLTLECGGKNAVIVCKDSNLDQAVQDIAMGAFSNAGQNCCAISRVYVDEVIHDEFIHKLTKVVKDNWKASIDSQNDTDNLYGPLIDMNQYERVKKYIDQREPTVVGEINSVTATNGYFVPPTIYTQVQDTDAIASEEIFGPVLCILKPFKDLNEAIERVNKSPYGLASGIFTNDLRCAHEAANRIKAGVVWVNMYNIMPPSLPFGGRNMSGIGKDLGKTSLDEFSFEKTIMMNIK</sequence>
<dbReference type="SUPFAM" id="SSF53720">
    <property type="entry name" value="ALDH-like"/>
    <property type="match status" value="1"/>
</dbReference>
<feature type="active site" evidence="4 5">
    <location>
        <position position="250"/>
    </location>
</feature>
<dbReference type="InterPro" id="IPR016161">
    <property type="entry name" value="Ald_DH/histidinol_DH"/>
</dbReference>
<dbReference type="PANTHER" id="PTHR11699">
    <property type="entry name" value="ALDEHYDE DEHYDROGENASE-RELATED"/>
    <property type="match status" value="1"/>
</dbReference>
<evidence type="ECO:0000256" key="5">
    <source>
        <dbReference type="PROSITE-ProRule" id="PRU10007"/>
    </source>
</evidence>
<dbReference type="InterPro" id="IPR016160">
    <property type="entry name" value="Ald_DH_CS_CYS"/>
</dbReference>
<evidence type="ECO:0000256" key="3">
    <source>
        <dbReference type="PIRNR" id="PIRNR036492"/>
    </source>
</evidence>
<dbReference type="Gene3D" id="3.40.605.10">
    <property type="entry name" value="Aldehyde Dehydrogenase, Chain A, domain 1"/>
    <property type="match status" value="1"/>
</dbReference>
<evidence type="ECO:0000259" key="7">
    <source>
        <dbReference type="Pfam" id="PF00171"/>
    </source>
</evidence>
<gene>
    <name evidence="8" type="ORF">INT48_004432</name>
</gene>
<dbReference type="InterPro" id="IPR016162">
    <property type="entry name" value="Ald_DH_N"/>
</dbReference>
<dbReference type="InterPro" id="IPR015590">
    <property type="entry name" value="Aldehyde_DH_dom"/>
</dbReference>
<evidence type="ECO:0000256" key="6">
    <source>
        <dbReference type="RuleBase" id="RU003345"/>
    </source>
</evidence>
<dbReference type="GO" id="GO:0006081">
    <property type="term" value="P:aldehyde metabolic process"/>
    <property type="evidence" value="ECO:0007669"/>
    <property type="project" value="InterPro"/>
</dbReference>
<evidence type="ECO:0000256" key="4">
    <source>
        <dbReference type="PIRSR" id="PIRSR036492-1"/>
    </source>
</evidence>
<dbReference type="AlphaFoldDB" id="A0A8H7VU14"/>
<dbReference type="Gene3D" id="3.40.309.10">
    <property type="entry name" value="Aldehyde Dehydrogenase, Chain A, domain 2"/>
    <property type="match status" value="1"/>
</dbReference>
<evidence type="ECO:0000256" key="1">
    <source>
        <dbReference type="ARBA" id="ARBA00009986"/>
    </source>
</evidence>
<keyword evidence="2 3" id="KW-0560">Oxidoreductase</keyword>
<dbReference type="InterPro" id="IPR016163">
    <property type="entry name" value="Ald_DH_C"/>
</dbReference>
<name>A0A8H7VU14_9FUNG</name>
<dbReference type="InterPro" id="IPR029510">
    <property type="entry name" value="Ald_DH_CS_GLU"/>
</dbReference>
<feature type="active site" evidence="4">
    <location>
        <position position="284"/>
    </location>
</feature>
<evidence type="ECO:0000256" key="2">
    <source>
        <dbReference type="ARBA" id="ARBA00023002"/>
    </source>
</evidence>
<dbReference type="Proteomes" id="UP000613177">
    <property type="component" value="Unassembled WGS sequence"/>
</dbReference>
<dbReference type="Pfam" id="PF00171">
    <property type="entry name" value="Aldedh"/>
    <property type="match status" value="1"/>
</dbReference>
<organism evidence="8 9">
    <name type="scientific">Thamnidium elegans</name>
    <dbReference type="NCBI Taxonomy" id="101142"/>
    <lineage>
        <taxon>Eukaryota</taxon>
        <taxon>Fungi</taxon>
        <taxon>Fungi incertae sedis</taxon>
        <taxon>Mucoromycota</taxon>
        <taxon>Mucoromycotina</taxon>
        <taxon>Mucoromycetes</taxon>
        <taxon>Mucorales</taxon>
        <taxon>Mucorineae</taxon>
        <taxon>Mucoraceae</taxon>
        <taxon>Thamnidium</taxon>
    </lineage>
</organism>
<evidence type="ECO:0000313" key="8">
    <source>
        <dbReference type="EMBL" id="KAG2231397.1"/>
    </source>
</evidence>
<evidence type="ECO:0000313" key="9">
    <source>
        <dbReference type="Proteomes" id="UP000613177"/>
    </source>
</evidence>
<dbReference type="InterPro" id="IPR012394">
    <property type="entry name" value="Aldehyde_DH_NAD(P)"/>
</dbReference>